<proteinExistence type="predicted"/>
<evidence type="ECO:0000313" key="1">
    <source>
        <dbReference type="EMBL" id="CAI9088815.1"/>
    </source>
</evidence>
<dbReference type="AlphaFoldDB" id="A0AAV1C1X8"/>
<dbReference type="Proteomes" id="UP001161247">
    <property type="component" value="Chromosome 1"/>
</dbReference>
<protein>
    <submittedName>
        <fullName evidence="1">OLC1v1023253C1</fullName>
    </submittedName>
</protein>
<dbReference type="InterPro" id="IPR055290">
    <property type="entry name" value="At3g26010-like"/>
</dbReference>
<dbReference type="EMBL" id="OX459118">
    <property type="protein sequence ID" value="CAI9088815.1"/>
    <property type="molecule type" value="Genomic_DNA"/>
</dbReference>
<dbReference type="PANTHER" id="PTHR35546:SF130">
    <property type="entry name" value="EXPRESSED PROTEIN"/>
    <property type="match status" value="1"/>
</dbReference>
<evidence type="ECO:0000313" key="2">
    <source>
        <dbReference type="Proteomes" id="UP001161247"/>
    </source>
</evidence>
<accession>A0AAV1C1X8</accession>
<dbReference type="PANTHER" id="PTHR35546">
    <property type="entry name" value="F-BOX PROTEIN INTERACTION DOMAIN PROTEIN-RELATED"/>
    <property type="match status" value="1"/>
</dbReference>
<reference evidence="1" key="1">
    <citation type="submission" date="2023-03" db="EMBL/GenBank/DDBJ databases">
        <authorList>
            <person name="Julca I."/>
        </authorList>
    </citation>
    <scope>NUCLEOTIDE SEQUENCE</scope>
</reference>
<name>A0AAV1C1X8_OLDCO</name>
<sequence length="327" mass="36605">MMRRGLLGDFYDFVYVSEKGKELMERKCGFLTAMVDRQPWWLAPNSYRRRWELAMNPILVGFANGVLLFRTTDVDEYMVCIPVSGELVYLPMAPGERESFANVSDRQRDHYGSSATAFNCSRSGKAASSSIPLPKVLLQVCLKSDAIAEFSLAEDEAGMVIGATYWTEEEDGRLLAHDQEGGVVVLIQPPPCSEDEFVCHNRCYGESQGKVHYARHDSKHLEVWVLENYNKTSGGSAEWSLKHRVSFELMASNNPNICSGGGTTILKYSAECFDPNNSGLLLLSVYKTPYCFNAATMELKEVGGSTYNPKAKADDDYSQRIKYFPLL</sequence>
<organism evidence="1 2">
    <name type="scientific">Oldenlandia corymbosa var. corymbosa</name>
    <dbReference type="NCBI Taxonomy" id="529605"/>
    <lineage>
        <taxon>Eukaryota</taxon>
        <taxon>Viridiplantae</taxon>
        <taxon>Streptophyta</taxon>
        <taxon>Embryophyta</taxon>
        <taxon>Tracheophyta</taxon>
        <taxon>Spermatophyta</taxon>
        <taxon>Magnoliopsida</taxon>
        <taxon>eudicotyledons</taxon>
        <taxon>Gunneridae</taxon>
        <taxon>Pentapetalae</taxon>
        <taxon>asterids</taxon>
        <taxon>lamiids</taxon>
        <taxon>Gentianales</taxon>
        <taxon>Rubiaceae</taxon>
        <taxon>Rubioideae</taxon>
        <taxon>Spermacoceae</taxon>
        <taxon>Hedyotis-Oldenlandia complex</taxon>
        <taxon>Oldenlandia</taxon>
    </lineage>
</organism>
<keyword evidence="2" id="KW-1185">Reference proteome</keyword>
<gene>
    <name evidence="1" type="ORF">OLC1_LOCUS1304</name>
</gene>